<protein>
    <submittedName>
        <fullName evidence="1">Uncharacterized protein</fullName>
    </submittedName>
</protein>
<keyword evidence="2" id="KW-1185">Reference proteome</keyword>
<proteinExistence type="predicted"/>
<gene>
    <name evidence="1" type="ORF">LSTR_LSTR005719</name>
</gene>
<evidence type="ECO:0000313" key="2">
    <source>
        <dbReference type="Proteomes" id="UP000291343"/>
    </source>
</evidence>
<organism evidence="1 2">
    <name type="scientific">Laodelphax striatellus</name>
    <name type="common">Small brown planthopper</name>
    <name type="synonym">Delphax striatella</name>
    <dbReference type="NCBI Taxonomy" id="195883"/>
    <lineage>
        <taxon>Eukaryota</taxon>
        <taxon>Metazoa</taxon>
        <taxon>Ecdysozoa</taxon>
        <taxon>Arthropoda</taxon>
        <taxon>Hexapoda</taxon>
        <taxon>Insecta</taxon>
        <taxon>Pterygota</taxon>
        <taxon>Neoptera</taxon>
        <taxon>Paraneoptera</taxon>
        <taxon>Hemiptera</taxon>
        <taxon>Auchenorrhyncha</taxon>
        <taxon>Fulgoroidea</taxon>
        <taxon>Delphacidae</taxon>
        <taxon>Criomorphinae</taxon>
        <taxon>Laodelphax</taxon>
    </lineage>
</organism>
<dbReference type="InParanoid" id="A0A482XIM7"/>
<evidence type="ECO:0000313" key="1">
    <source>
        <dbReference type="EMBL" id="RZF45517.1"/>
    </source>
</evidence>
<dbReference type="OrthoDB" id="6646637at2759"/>
<dbReference type="EMBL" id="QKKF02008850">
    <property type="protein sequence ID" value="RZF45517.1"/>
    <property type="molecule type" value="Genomic_DNA"/>
</dbReference>
<accession>A0A482XIM7</accession>
<sequence length="1465" mass="169885">MDSGRQKIPMTDYFILVTRGVWRCTVREKKLPSFLRVVNELVSVKEISELRFYDGVEVSVLRYVGYKVNARVMEIKYVSEETARGKAAGTALKIDGCLRIIKGSSFVPYTPNLNEVVYSRVAEVRQLSSYDRYSKSVIVMYDTPEIQFRIPAAKSLHSSKGRSLLIGSPATVQYDQSAARLDWIFKCFPYYHTTPYSRTFRTDVQEHVVDKHVYAIINDDEFSNIFVIAHRKLHVCYYKTESFIRVEQDVIGRVPLKQLEYQPSTIVQLSSVKVSGGTSVVFKEIKYIDSHGTFLQPFQFRPPIIIYSEEHHSLRIGGKIDTRYLLRNYLHLSRTLISNDGYDLRIEQPIDAYYNCDMLWTRYDDDNCDTTKNKIGNTYTFNKMSPDEIPRASWQEPSIWIKVVRDGNYQTIEPIMDEGNQLLLFNKPILKLLSRDVWSCVLYKEYLHTIIRVENRFKVLIPVRELETSDGVEIINTALEHGGKSVEILEKKYFRFNFDPSQYQRPSQYIQFSCPSFFKKGSESSSYERFRKLAIKKTADDTVHLIAPESEQGFTVKDVLSNNVENVAFKDLKIGKGTSLLSFNVNPLEPRGQPMDIADCKLEEKNKYQQVRPNFIVLDKNDRTIERNADGSKYKEYFETLEKKVWKCLLRSDPGSPLLRVVHEHVLKRDLPYDVGTIRHFIRDDVWMEMKDGDAVVRLRETKYLDATTPTKALDYKGLHLLVQDLKPEWKSGTRSLPNLENIHIKNRIYDSLPMNYSAYIHKTAITPKAPQGATLVIDTAWKKVVGDRSMKVTCSKNNDQFPWHRTVVRNETGDDVFFNHFISVGKESWTCSNTQRKISFTRVIHQFIINPATMDKIKYLHHLDGVTMFAGFDTIENMKLIEIAVVKYHEQSNENPIVKYEGKLVLKDGSAIPTVKAKRLASIGLAFRDVYYTLPTNAVFKTFISYTGRTMEILPFSKLINEKMAEYVNSYYPSVTADRKPYIVYCWKYQFQNAYDEQKMLEWVKPLVVLNQHIDGGGNPMRMFLDLQTLQNIFTFNYDVQFCKRSTDNSGPVLFYRVVNKLVQRTEHCKIAVLYFHNGVTVDKDDDLKITEIKYYDKDWRLKIFEGFTTVNEDSQIPIESASNQGVREINYWPEIMWSTNFIRPDGVGVTMEVGSEWSTEIKATKDPVTCKRLEGIAYLESCATSVYIVKVSQKQHEDSEWHKIKDLGSIFIDVIQKIYTCERNGEVIFHRVVTELLSEKAACVYYGDGVGVGWYKYPDKRTFLKIREVKYVDPTTKKVLKYDGQLVVITDISNLVERLYEGNVDFREDKLCMHDHNMFTEDDMINANEVVEYNNGKMYRLDYVAKKQLKRKVKLKVWICANKKDTILRMEARIKMLFGNISGIIHPDSVVIKRKDYGNEDSSHVKFIETFYLSARTSKVLKIEGQLPLIVEMRSPPPPPPPPVQVPRKKKRICGETKWLTLG</sequence>
<dbReference type="Proteomes" id="UP000291343">
    <property type="component" value="Unassembled WGS sequence"/>
</dbReference>
<reference evidence="1 2" key="1">
    <citation type="journal article" date="2017" name="Gigascience">
        <title>Genome sequence of the small brown planthopper, Laodelphax striatellus.</title>
        <authorList>
            <person name="Zhu J."/>
            <person name="Jiang F."/>
            <person name="Wang X."/>
            <person name="Yang P."/>
            <person name="Bao Y."/>
            <person name="Zhao W."/>
            <person name="Wang W."/>
            <person name="Lu H."/>
            <person name="Wang Q."/>
            <person name="Cui N."/>
            <person name="Li J."/>
            <person name="Chen X."/>
            <person name="Luo L."/>
            <person name="Yu J."/>
            <person name="Kang L."/>
            <person name="Cui F."/>
        </authorList>
    </citation>
    <scope>NUCLEOTIDE SEQUENCE [LARGE SCALE GENOMIC DNA]</scope>
    <source>
        <strain evidence="1">Lst14</strain>
    </source>
</reference>
<name>A0A482XIM7_LAOST</name>
<comment type="caution">
    <text evidence="1">The sequence shown here is derived from an EMBL/GenBank/DDBJ whole genome shotgun (WGS) entry which is preliminary data.</text>
</comment>